<feature type="compositionally biased region" description="Polar residues" evidence="1">
    <location>
        <begin position="48"/>
        <end position="57"/>
    </location>
</feature>
<protein>
    <submittedName>
        <fullName evidence="2">Fatty-acid--CoA ligase protein</fullName>
    </submittedName>
</protein>
<dbReference type="Proteomes" id="UP000187203">
    <property type="component" value="Unassembled WGS sequence"/>
</dbReference>
<proteinExistence type="predicted"/>
<accession>A0A1R3I6F4</accession>
<evidence type="ECO:0000313" key="3">
    <source>
        <dbReference type="Proteomes" id="UP000187203"/>
    </source>
</evidence>
<organism evidence="2 3">
    <name type="scientific">Corchorus olitorius</name>
    <dbReference type="NCBI Taxonomy" id="93759"/>
    <lineage>
        <taxon>Eukaryota</taxon>
        <taxon>Viridiplantae</taxon>
        <taxon>Streptophyta</taxon>
        <taxon>Embryophyta</taxon>
        <taxon>Tracheophyta</taxon>
        <taxon>Spermatophyta</taxon>
        <taxon>Magnoliopsida</taxon>
        <taxon>eudicotyledons</taxon>
        <taxon>Gunneridae</taxon>
        <taxon>Pentapetalae</taxon>
        <taxon>rosids</taxon>
        <taxon>malvids</taxon>
        <taxon>Malvales</taxon>
        <taxon>Malvaceae</taxon>
        <taxon>Grewioideae</taxon>
        <taxon>Apeibeae</taxon>
        <taxon>Corchorus</taxon>
    </lineage>
</organism>
<feature type="region of interest" description="Disordered" evidence="1">
    <location>
        <begin position="1"/>
        <end position="90"/>
    </location>
</feature>
<evidence type="ECO:0000256" key="1">
    <source>
        <dbReference type="SAM" id="MobiDB-lite"/>
    </source>
</evidence>
<name>A0A1R3I6F4_9ROSI</name>
<comment type="caution">
    <text evidence="2">The sequence shown here is derived from an EMBL/GenBank/DDBJ whole genome shotgun (WGS) entry which is preliminary data.</text>
</comment>
<keyword evidence="3" id="KW-1185">Reference proteome</keyword>
<reference evidence="3" key="1">
    <citation type="submission" date="2013-09" db="EMBL/GenBank/DDBJ databases">
        <title>Corchorus olitorius genome sequencing.</title>
        <authorList>
            <person name="Alam M."/>
            <person name="Haque M.S."/>
            <person name="Islam M.S."/>
            <person name="Emdad E.M."/>
            <person name="Islam M.M."/>
            <person name="Ahmed B."/>
            <person name="Halim A."/>
            <person name="Hossen Q.M.M."/>
            <person name="Hossain M.Z."/>
            <person name="Ahmed R."/>
            <person name="Khan M.M."/>
            <person name="Islam R."/>
            <person name="Rashid M.M."/>
            <person name="Khan S.A."/>
            <person name="Rahman M.S."/>
            <person name="Alam M."/>
            <person name="Yahiya A.S."/>
            <person name="Khan M.S."/>
            <person name="Azam M.S."/>
            <person name="Haque T."/>
            <person name="Lashkar M.Z.H."/>
            <person name="Akhand A.I."/>
            <person name="Morshed G."/>
            <person name="Roy S."/>
            <person name="Uddin K.S."/>
            <person name="Rabeya T."/>
            <person name="Hossain A.S."/>
            <person name="Chowdhury A."/>
            <person name="Snigdha A.R."/>
            <person name="Mortoza M.S."/>
            <person name="Matin S.A."/>
            <person name="Hoque S.M.E."/>
            <person name="Islam M.K."/>
            <person name="Roy D.K."/>
            <person name="Haider R."/>
            <person name="Moosa M.M."/>
            <person name="Elias S.M."/>
            <person name="Hasan A.M."/>
            <person name="Jahan S."/>
            <person name="Shafiuddin M."/>
            <person name="Mahmood N."/>
            <person name="Shommy N.S."/>
        </authorList>
    </citation>
    <scope>NUCLEOTIDE SEQUENCE [LARGE SCALE GENOMIC DNA]</scope>
    <source>
        <strain evidence="3">cv. O-4</strain>
    </source>
</reference>
<dbReference type="GO" id="GO:0016874">
    <property type="term" value="F:ligase activity"/>
    <property type="evidence" value="ECO:0007669"/>
    <property type="project" value="UniProtKB-KW"/>
</dbReference>
<evidence type="ECO:0000313" key="2">
    <source>
        <dbReference type="EMBL" id="OMO78101.1"/>
    </source>
</evidence>
<dbReference type="AlphaFoldDB" id="A0A1R3I6F4"/>
<gene>
    <name evidence="2" type="ORF">COLO4_24849</name>
</gene>
<dbReference type="EMBL" id="AWUE01018820">
    <property type="protein sequence ID" value="OMO78101.1"/>
    <property type="molecule type" value="Genomic_DNA"/>
</dbReference>
<sequence>MSTPFETMLNDSPLRGETSRKGKYHADLQPGGSGQDVYLETPDARQNRAASNDQTPTLGADRLSGKSIPTNTRLSGKKESRQSVRTKGLP</sequence>
<feature type="compositionally biased region" description="Basic and acidic residues" evidence="1">
    <location>
        <begin position="17"/>
        <end position="26"/>
    </location>
</feature>
<keyword evidence="2" id="KW-0436">Ligase</keyword>